<reference evidence="1 2" key="1">
    <citation type="submission" date="2019-03" db="EMBL/GenBank/DDBJ databases">
        <title>First draft genome of Liparis tanakae, snailfish: a comprehensive survey of snailfish specific genes.</title>
        <authorList>
            <person name="Kim W."/>
            <person name="Song I."/>
            <person name="Jeong J.-H."/>
            <person name="Kim D."/>
            <person name="Kim S."/>
            <person name="Ryu S."/>
            <person name="Song J.Y."/>
            <person name="Lee S.K."/>
        </authorList>
    </citation>
    <scope>NUCLEOTIDE SEQUENCE [LARGE SCALE GENOMIC DNA]</scope>
    <source>
        <tissue evidence="1">Muscle</tissue>
    </source>
</reference>
<protein>
    <submittedName>
        <fullName evidence="1">Uncharacterized protein</fullName>
    </submittedName>
</protein>
<keyword evidence="2" id="KW-1185">Reference proteome</keyword>
<sequence length="203" mass="21682">MRKVQSAVVRSARQQWGGCANGAISGASKPGKPAYQEAGCTEQWVGLVGSRSLFTLAHAFPLCSEKNRTKFLVRYKSFSGGRGWKALVAARPRLDCRDCRLAAGPSCGVGVLCDGDIRAPVHLSPIPEEYHADACVQSEVFPMRRGAFPSVITVYIRGLNHQPATSRSGVEPGVQELLGGMLGAFLSEGSSRGRNAIRPSVPK</sequence>
<gene>
    <name evidence="1" type="ORF">EYF80_005986</name>
</gene>
<evidence type="ECO:0000313" key="2">
    <source>
        <dbReference type="Proteomes" id="UP000314294"/>
    </source>
</evidence>
<accession>A0A4Z2J0K5</accession>
<comment type="caution">
    <text evidence="1">The sequence shown here is derived from an EMBL/GenBank/DDBJ whole genome shotgun (WGS) entry which is preliminary data.</text>
</comment>
<dbReference type="EMBL" id="SRLO01000031">
    <property type="protein sequence ID" value="TNN83810.1"/>
    <property type="molecule type" value="Genomic_DNA"/>
</dbReference>
<organism evidence="1 2">
    <name type="scientific">Liparis tanakae</name>
    <name type="common">Tanaka's snailfish</name>
    <dbReference type="NCBI Taxonomy" id="230148"/>
    <lineage>
        <taxon>Eukaryota</taxon>
        <taxon>Metazoa</taxon>
        <taxon>Chordata</taxon>
        <taxon>Craniata</taxon>
        <taxon>Vertebrata</taxon>
        <taxon>Euteleostomi</taxon>
        <taxon>Actinopterygii</taxon>
        <taxon>Neopterygii</taxon>
        <taxon>Teleostei</taxon>
        <taxon>Neoteleostei</taxon>
        <taxon>Acanthomorphata</taxon>
        <taxon>Eupercaria</taxon>
        <taxon>Perciformes</taxon>
        <taxon>Cottioidei</taxon>
        <taxon>Cottales</taxon>
        <taxon>Liparidae</taxon>
        <taxon>Liparis</taxon>
    </lineage>
</organism>
<proteinExistence type="predicted"/>
<dbReference type="Proteomes" id="UP000314294">
    <property type="component" value="Unassembled WGS sequence"/>
</dbReference>
<dbReference type="AlphaFoldDB" id="A0A4Z2J0K5"/>
<name>A0A4Z2J0K5_9TELE</name>
<evidence type="ECO:0000313" key="1">
    <source>
        <dbReference type="EMBL" id="TNN83810.1"/>
    </source>
</evidence>